<dbReference type="AlphaFoldDB" id="A0A7J9IAH1"/>
<comment type="caution">
    <text evidence="2">The sequence shown here is derived from an EMBL/GenBank/DDBJ whole genome shotgun (WGS) entry which is preliminary data.</text>
</comment>
<proteinExistence type="predicted"/>
<dbReference type="OrthoDB" id="986360at2759"/>
<dbReference type="PANTHER" id="PTHR48200:SF1">
    <property type="entry name" value="AMINOTRANSFERASE-LIKE PLANT MOBILE DOMAIN-CONTAINING PROTEIN"/>
    <property type="match status" value="1"/>
</dbReference>
<dbReference type="InterPro" id="IPR056647">
    <property type="entry name" value="DUF7745"/>
</dbReference>
<name>A0A7J9IAH1_9ROSI</name>
<protein>
    <recommendedName>
        <fullName evidence="1">DUF7745 domain-containing protein</fullName>
    </recommendedName>
</protein>
<feature type="non-terminal residue" evidence="2">
    <location>
        <position position="128"/>
    </location>
</feature>
<dbReference type="Proteomes" id="UP000593560">
    <property type="component" value="Unassembled WGS sequence"/>
</dbReference>
<feature type="domain" description="DUF7745" evidence="1">
    <location>
        <begin position="2"/>
        <end position="127"/>
    </location>
</feature>
<accession>A0A7J9IAH1</accession>
<reference evidence="2 3" key="1">
    <citation type="journal article" date="2019" name="Genome Biol. Evol.">
        <title>Insights into the evolution of the New World diploid cottons (Gossypium, subgenus Houzingenia) based on genome sequencing.</title>
        <authorList>
            <person name="Grover C.E."/>
            <person name="Arick M.A. 2nd"/>
            <person name="Thrash A."/>
            <person name="Conover J.L."/>
            <person name="Sanders W.S."/>
            <person name="Peterson D.G."/>
            <person name="Frelichowski J.E."/>
            <person name="Scheffler J.A."/>
            <person name="Scheffler B.E."/>
            <person name="Wendel J.F."/>
        </authorList>
    </citation>
    <scope>NUCLEOTIDE SEQUENCE [LARGE SCALE GENOMIC DNA]</scope>
    <source>
        <strain evidence="2">0</strain>
        <tissue evidence="2">Leaf</tissue>
    </source>
</reference>
<gene>
    <name evidence="2" type="ORF">Gohar_003665</name>
</gene>
<dbReference type="PANTHER" id="PTHR48200">
    <property type="entry name" value="PROTEIN, PUTATIVE-RELATED"/>
    <property type="match status" value="1"/>
</dbReference>
<dbReference type="Pfam" id="PF24924">
    <property type="entry name" value="DUF7745"/>
    <property type="match status" value="1"/>
</dbReference>
<evidence type="ECO:0000313" key="3">
    <source>
        <dbReference type="Proteomes" id="UP000593560"/>
    </source>
</evidence>
<keyword evidence="3" id="KW-1185">Reference proteome</keyword>
<sequence length="128" mass="14733">MDLVPTIEEYTALLRCPKIQIDKVYSRAANVSTFLKNLMNITGMSEQWITGRIKQRGDCRCIPWRNLRDLILAHPYMKKRADIFALSIYGLVVFPKALGYVNEAVSDLFDQLDRRVTPVLAILAKTFR</sequence>
<dbReference type="EMBL" id="JABFAD010327809">
    <property type="protein sequence ID" value="MBA0819087.1"/>
    <property type="molecule type" value="Genomic_DNA"/>
</dbReference>
<evidence type="ECO:0000313" key="2">
    <source>
        <dbReference type="EMBL" id="MBA0819087.1"/>
    </source>
</evidence>
<organism evidence="2 3">
    <name type="scientific">Gossypium harknessii</name>
    <dbReference type="NCBI Taxonomy" id="34285"/>
    <lineage>
        <taxon>Eukaryota</taxon>
        <taxon>Viridiplantae</taxon>
        <taxon>Streptophyta</taxon>
        <taxon>Embryophyta</taxon>
        <taxon>Tracheophyta</taxon>
        <taxon>Spermatophyta</taxon>
        <taxon>Magnoliopsida</taxon>
        <taxon>eudicotyledons</taxon>
        <taxon>Gunneridae</taxon>
        <taxon>Pentapetalae</taxon>
        <taxon>rosids</taxon>
        <taxon>malvids</taxon>
        <taxon>Malvales</taxon>
        <taxon>Malvaceae</taxon>
        <taxon>Malvoideae</taxon>
        <taxon>Gossypium</taxon>
    </lineage>
</organism>
<evidence type="ECO:0000259" key="1">
    <source>
        <dbReference type="Pfam" id="PF24924"/>
    </source>
</evidence>